<evidence type="ECO:0000256" key="1">
    <source>
        <dbReference type="ARBA" id="ARBA00001974"/>
    </source>
</evidence>
<dbReference type="STRING" id="589385.SAMN05421504_102778"/>
<dbReference type="GO" id="GO:0009055">
    <property type="term" value="F:electron transfer activity"/>
    <property type="evidence" value="ECO:0007669"/>
    <property type="project" value="InterPro"/>
</dbReference>
<comment type="cofactor">
    <cofactor evidence="1">
        <name>FAD</name>
        <dbReference type="ChEBI" id="CHEBI:57692"/>
    </cofactor>
</comment>
<proteinExistence type="predicted"/>
<evidence type="ECO:0000259" key="4">
    <source>
        <dbReference type="SMART" id="SM00893"/>
    </source>
</evidence>
<dbReference type="Gene3D" id="3.40.50.620">
    <property type="entry name" value="HUPs"/>
    <property type="match status" value="1"/>
</dbReference>
<sequence length="259" mass="27350">MLIVVALRWIESLTSGLGAADECALEHALRLAEQLDAQTLAVTAGPEPAEAVLRTALASGIGDAVRVDLTEDETDDGSRVAKALADAIPAPDLVLCGDHSADRGTGATPAFLAAALGARQALGALSLTWDGKLLVERRLDGGRRERLAVGLPAVCSVEPADVRLRRASLPGLLAARKAAITVHKALSTRDDRITVERTRRFSPRTRRVPPPEGAEPHTRLLALTGALAEHDPPRLVHPADAKAGAAELLAYLRQHGYLE</sequence>
<dbReference type="InterPro" id="IPR014729">
    <property type="entry name" value="Rossmann-like_a/b/a_fold"/>
</dbReference>
<reference evidence="5 6" key="1">
    <citation type="submission" date="2016-10" db="EMBL/GenBank/DDBJ databases">
        <authorList>
            <person name="de Groot N.N."/>
        </authorList>
    </citation>
    <scope>NUCLEOTIDE SEQUENCE [LARGE SCALE GENOMIC DNA]</scope>
    <source>
        <strain evidence="5 6">CPCC 202699</strain>
    </source>
</reference>
<dbReference type="InterPro" id="IPR030982">
    <property type="entry name" value="Mft_EtfB"/>
</dbReference>
<dbReference type="RefSeq" id="WP_091288616.1">
    <property type="nucleotide sequence ID" value="NZ_FNON01000002.1"/>
</dbReference>
<dbReference type="SUPFAM" id="SSF52402">
    <property type="entry name" value="Adenine nucleotide alpha hydrolases-like"/>
    <property type="match status" value="1"/>
</dbReference>
<dbReference type="AlphaFoldDB" id="A0A1H3A4X3"/>
<dbReference type="OrthoDB" id="3213070at2"/>
<evidence type="ECO:0000313" key="5">
    <source>
        <dbReference type="EMBL" id="SDX24244.1"/>
    </source>
</evidence>
<dbReference type="NCBIfam" id="TIGR04503">
    <property type="entry name" value="mft_etfB"/>
    <property type="match status" value="1"/>
</dbReference>
<dbReference type="Proteomes" id="UP000199515">
    <property type="component" value="Unassembled WGS sequence"/>
</dbReference>
<comment type="subunit">
    <text evidence="2">Heterodimer of an alpha and a beta subunit.</text>
</comment>
<dbReference type="Pfam" id="PF01012">
    <property type="entry name" value="ETF"/>
    <property type="match status" value="1"/>
</dbReference>
<evidence type="ECO:0000313" key="6">
    <source>
        <dbReference type="Proteomes" id="UP000199515"/>
    </source>
</evidence>
<evidence type="ECO:0000256" key="2">
    <source>
        <dbReference type="ARBA" id="ARBA00011355"/>
    </source>
</evidence>
<evidence type="ECO:0000256" key="3">
    <source>
        <dbReference type="ARBA" id="ARBA00025649"/>
    </source>
</evidence>
<keyword evidence="6" id="KW-1185">Reference proteome</keyword>
<dbReference type="InterPro" id="IPR012255">
    <property type="entry name" value="ETF_b"/>
</dbReference>
<accession>A0A1H3A4X3</accession>
<dbReference type="SMART" id="SM00893">
    <property type="entry name" value="ETF"/>
    <property type="match status" value="1"/>
</dbReference>
<feature type="domain" description="Electron transfer flavoprotein alpha/beta-subunit N-terminal" evidence="4">
    <location>
        <begin position="6"/>
        <end position="192"/>
    </location>
</feature>
<dbReference type="EMBL" id="FNON01000002">
    <property type="protein sequence ID" value="SDX24244.1"/>
    <property type="molecule type" value="Genomic_DNA"/>
</dbReference>
<dbReference type="PANTHER" id="PTHR21294">
    <property type="entry name" value="ELECTRON TRANSFER FLAVOPROTEIN BETA-SUBUNIT"/>
    <property type="match status" value="1"/>
</dbReference>
<dbReference type="InterPro" id="IPR014730">
    <property type="entry name" value="ETF_a/b_N"/>
</dbReference>
<comment type="function">
    <text evidence="3">The electron transfer flavoprotein serves as a specific electron acceptor for other dehydrogenases. It transfers the electrons to the main respiratory chain via ETF-ubiquinone oxidoreductase (ETF dehydrogenase).</text>
</comment>
<name>A0A1H3A4X3_9PSEU</name>
<gene>
    <name evidence="5" type="ORF">SAMN05421504_102778</name>
</gene>
<protein>
    <submittedName>
        <fullName evidence="5">Electron transfer flavoprotein beta subunit</fullName>
    </submittedName>
</protein>
<organism evidence="5 6">
    <name type="scientific">Amycolatopsis xylanica</name>
    <dbReference type="NCBI Taxonomy" id="589385"/>
    <lineage>
        <taxon>Bacteria</taxon>
        <taxon>Bacillati</taxon>
        <taxon>Actinomycetota</taxon>
        <taxon>Actinomycetes</taxon>
        <taxon>Pseudonocardiales</taxon>
        <taxon>Pseudonocardiaceae</taxon>
        <taxon>Amycolatopsis</taxon>
    </lineage>
</organism>